<accession>A0A252AZ59</accession>
<dbReference type="PANTHER" id="PTHR34219">
    <property type="entry name" value="IRON-REGULATED INNER MEMBRANE PROTEIN-RELATED"/>
    <property type="match status" value="1"/>
</dbReference>
<feature type="transmembrane region" description="Helical" evidence="1">
    <location>
        <begin position="193"/>
        <end position="217"/>
    </location>
</feature>
<evidence type="ECO:0008006" key="4">
    <source>
        <dbReference type="Google" id="ProtNLM"/>
    </source>
</evidence>
<reference evidence="3" key="1">
    <citation type="submission" date="2014-06" db="EMBL/GenBank/DDBJ databases">
        <authorList>
            <person name="Winans N.J."/>
            <person name="Newell P.D."/>
            <person name="Douglas A.E."/>
        </authorList>
    </citation>
    <scope>NUCLEOTIDE SEQUENCE [LARGE SCALE GENOMIC DNA]</scope>
</reference>
<dbReference type="Proteomes" id="UP000194641">
    <property type="component" value="Unassembled WGS sequence"/>
</dbReference>
<keyword evidence="1" id="KW-0812">Transmembrane</keyword>
<evidence type="ECO:0000256" key="1">
    <source>
        <dbReference type="SAM" id="Phobius"/>
    </source>
</evidence>
<dbReference type="AlphaFoldDB" id="A0A252AZ59"/>
<gene>
    <name evidence="2" type="ORF">HK17_00330</name>
</gene>
<dbReference type="PANTHER" id="PTHR34219:SF9">
    <property type="entry name" value="IRON-REGULATED INNER MEMBRANE PROTEIN"/>
    <property type="match status" value="1"/>
</dbReference>
<feature type="transmembrane region" description="Helical" evidence="1">
    <location>
        <begin position="490"/>
        <end position="508"/>
    </location>
</feature>
<dbReference type="EMBL" id="JOPA01000001">
    <property type="protein sequence ID" value="OUI97086.1"/>
    <property type="molecule type" value="Genomic_DNA"/>
</dbReference>
<dbReference type="InterPro" id="IPR005625">
    <property type="entry name" value="PepSY-ass_TM"/>
</dbReference>
<feature type="transmembrane region" description="Helical" evidence="1">
    <location>
        <begin position="350"/>
        <end position="372"/>
    </location>
</feature>
<evidence type="ECO:0000313" key="3">
    <source>
        <dbReference type="Proteomes" id="UP000194641"/>
    </source>
</evidence>
<evidence type="ECO:0000313" key="2">
    <source>
        <dbReference type="EMBL" id="OUI97086.1"/>
    </source>
</evidence>
<name>A0A252AZ59_9PROT</name>
<keyword evidence="1" id="KW-0472">Membrane</keyword>
<feature type="transmembrane region" description="Helical" evidence="1">
    <location>
        <begin position="457"/>
        <end position="478"/>
    </location>
</feature>
<feature type="transmembrane region" description="Helical" evidence="1">
    <location>
        <begin position="432"/>
        <end position="450"/>
    </location>
</feature>
<feature type="transmembrane region" description="Helical" evidence="1">
    <location>
        <begin position="12"/>
        <end position="37"/>
    </location>
</feature>
<protein>
    <recommendedName>
        <fullName evidence="4">Peptidase</fullName>
    </recommendedName>
</protein>
<feature type="transmembrane region" description="Helical" evidence="1">
    <location>
        <begin position="393"/>
        <end position="420"/>
    </location>
</feature>
<feature type="transmembrane region" description="Helical" evidence="1">
    <location>
        <begin position="150"/>
        <end position="173"/>
    </location>
</feature>
<keyword evidence="1" id="KW-1133">Transmembrane helix</keyword>
<comment type="caution">
    <text evidence="2">The sequence shown here is derived from an EMBL/GenBank/DDBJ whole genome shotgun (WGS) entry which is preliminary data.</text>
</comment>
<proteinExistence type="predicted"/>
<organism evidence="2 3">
    <name type="scientific">Acetobacter indonesiensis</name>
    <dbReference type="NCBI Taxonomy" id="104101"/>
    <lineage>
        <taxon>Bacteria</taxon>
        <taxon>Pseudomonadati</taxon>
        <taxon>Pseudomonadota</taxon>
        <taxon>Alphaproteobacteria</taxon>
        <taxon>Acetobacterales</taxon>
        <taxon>Acetobacteraceae</taxon>
        <taxon>Acetobacter</taxon>
    </lineage>
</organism>
<dbReference type="Pfam" id="PF03929">
    <property type="entry name" value="PepSY_TM"/>
    <property type="match status" value="1"/>
</dbReference>
<sequence>MRADLIRLYKEVHTWVGICSGLFLFIAFYAGAITMFAPALEQWEVPASVKAMPLNEIPDLLKVVAVSHPEIKNNYDITLIAQSPDFAYLTWQKGGGRHHGAGNGQRFTANVLPDGSLKITPLVSTHVSHFINVLHQQVGLPLSREFAMPLMGIVALLYGLALVSGVIAFLPGLRKNIFAVRPGKNRKRQWLDIHNVLGVFSLPFHLIMALSSIVFAFHDVFYATQNATIYHHALNRTFATAAPKSTVQKNNVSMISPVEALGHVTRLFPDFTIKSLALKSGRDGSKSIQVTGFNAKHVMRSPEGGFLTLDPYDGHVIQTDYMPGVQSVRLAVITSFFALHFGSYGGSPVIWGYFILGLAGAFLFYSGNLLWIESRRKKAVKNQTVEQKCSTKILASLTVGVSLGCIIGISSLLSLARWLALYGTHAASWGGSIYYALFLAAITWSFILGSGKSSYQLLAVASFTTASIIFYDVCAYAGIINSSAETDLTLPIDALALMGACCFAYFSLRTYRKMQNLSEDSVWKPQ</sequence>